<evidence type="ECO:0000256" key="1">
    <source>
        <dbReference type="SAM" id="MobiDB-lite"/>
    </source>
</evidence>
<dbReference type="EMBL" id="JACLZK010000002">
    <property type="protein sequence ID" value="MBC2883167.1"/>
    <property type="molecule type" value="Genomic_DNA"/>
</dbReference>
<dbReference type="AlphaFoldDB" id="A0A842J5S3"/>
<dbReference type="RefSeq" id="WP_185898727.1">
    <property type="nucleotide sequence ID" value="NZ_JACLZK010000002.1"/>
</dbReference>
<gene>
    <name evidence="2" type="ORF">H7R39_07850</name>
</gene>
<name>A0A842J5S3_9BACT</name>
<protein>
    <submittedName>
        <fullName evidence="2">Uncharacterized protein</fullName>
    </submittedName>
</protein>
<evidence type="ECO:0000313" key="3">
    <source>
        <dbReference type="Proteomes" id="UP000552683"/>
    </source>
</evidence>
<organism evidence="2 3">
    <name type="scientific">Campylobacter massiliensis</name>
    <dbReference type="NCBI Taxonomy" id="2762557"/>
    <lineage>
        <taxon>Bacteria</taxon>
        <taxon>Pseudomonadati</taxon>
        <taxon>Campylobacterota</taxon>
        <taxon>Epsilonproteobacteria</taxon>
        <taxon>Campylobacterales</taxon>
        <taxon>Campylobacteraceae</taxon>
        <taxon>Campylobacter</taxon>
    </lineage>
</organism>
<reference evidence="2 3" key="1">
    <citation type="submission" date="2020-08" db="EMBL/GenBank/DDBJ databases">
        <title>Complete genome and description of Campylobacter massiliensis Marseille-Q3452 sp. nov.</title>
        <authorList>
            <person name="Antezack A."/>
        </authorList>
    </citation>
    <scope>NUCLEOTIDE SEQUENCE [LARGE SCALE GENOMIC DNA]</scope>
    <source>
        <strain evidence="2 3">Marseille-Q3452</strain>
    </source>
</reference>
<feature type="region of interest" description="Disordered" evidence="1">
    <location>
        <begin position="438"/>
        <end position="458"/>
    </location>
</feature>
<dbReference type="Proteomes" id="UP000552683">
    <property type="component" value="Unassembled WGS sequence"/>
</dbReference>
<proteinExistence type="predicted"/>
<evidence type="ECO:0000313" key="2">
    <source>
        <dbReference type="EMBL" id="MBC2883167.1"/>
    </source>
</evidence>
<sequence>MDISKTLEKIGFTALGIAVTLDNSGIRKRGTCGRMTAVEAAQALEKYLKTLVEKELKQYPIFVSYVFEAHRGGMPHIHAMIFCLPSHLAKISAFFSRFLSRKAVTVDVLSPAYLFKQNTGEWHLEQTTAQILGYDVSKLLRKTTTEYEAGKKKVYKCDRIKDLQEGKILHSAQNFKMARKYPSAYIELDVFMNELLETWNNTFGVKKNRARAANAINKETKAPYILEKVVIFPTSIKKNRKPRKIIGEKNTKPLDLDLRAANGDRYHAYNCRVFLNEKQLKALKIAAKKQRNKNGLICLVRTLFSNYQNGLTPALSPARANAYLNFVLKQHQDRQRARQKQARADRKLAQEYGVDDVSWLYNPFAHPDAFGPIEVKTYEPWHTELWQKGLMSGLHGGACDAIVDELLDTEEYWELGLHEKYQKLGELFPKKRTPILEKSPLKNVASEPQKEPEPCLFAPSELVPTSAEKLNKNYHLS</sequence>
<accession>A0A842J5S3</accession>
<comment type="caution">
    <text evidence="2">The sequence shown here is derived from an EMBL/GenBank/DDBJ whole genome shotgun (WGS) entry which is preliminary data.</text>
</comment>
<keyword evidence="3" id="KW-1185">Reference proteome</keyword>